<keyword evidence="4" id="KW-1185">Reference proteome</keyword>
<evidence type="ECO:0000313" key="3">
    <source>
        <dbReference type="EMBL" id="NAY91055.1"/>
    </source>
</evidence>
<organism evidence="3 4">
    <name type="scientific">Flagellimonas ochracea</name>
    <dbReference type="NCBI Taxonomy" id="2696472"/>
    <lineage>
        <taxon>Bacteria</taxon>
        <taxon>Pseudomonadati</taxon>
        <taxon>Bacteroidota</taxon>
        <taxon>Flavobacteriia</taxon>
        <taxon>Flavobacteriales</taxon>
        <taxon>Flavobacteriaceae</taxon>
        <taxon>Flagellimonas</taxon>
    </lineage>
</organism>
<feature type="transmembrane region" description="Helical" evidence="1">
    <location>
        <begin position="627"/>
        <end position="645"/>
    </location>
</feature>
<keyword evidence="1" id="KW-0472">Membrane</keyword>
<gene>
    <name evidence="3" type="ORF">GTQ34_03905</name>
</gene>
<accession>A0A964TA41</accession>
<keyword evidence="1" id="KW-0812">Transmembrane</keyword>
<evidence type="ECO:0000256" key="1">
    <source>
        <dbReference type="SAM" id="Phobius"/>
    </source>
</evidence>
<sequence>MPIFVQSYLGMQFKHPEILWALFLLLIPIVIHLFQLRRFQKTPFTNVAMLQKVVSESRKSNILKKWLLLLTRLLLLASLVLAFAQPFTANLSGLREKETVVYLDNSFSMHARSNGLTLLQKAVQDLIKNLDEETKLSLFTNEKTFRDVNIKNIQNSLLSLPYTYRQLTIDEIQNKSKTLFSKSTASQKDLIVISDFQKRMTPSIDTSDSLLTVHFVPLRPKNNRNVVIDSIYLQAEGSSQSTMRVLLSGGDFNEDLPISLYNGEILIAKSSAKFNNRGTANVVFSIPFGEVINGNLRIADNGLHYDNQFYFNIDQKPKVNVLVISDLDDDFLERIYTEDEFNFSRNSLDQLNYSMLDKQHVVVLDNLKVIPSSLQQILYTFHSNGGTVIIIPSIASDLNSYSQFLSGFGDIKMMEYLQNNGRITSISFQHPLYKNVFEKEVNNFQYPTVNQFYRIQSKLPTILEIQGNIPFLMGKEGFYLFSASLELSNSNFKNSPLIVPTFYNMGISGLKTPAIYHTLGQRTIVDIEVELAGDNILKASKEGNEFIPQQQRFSSRVQLTFNENPTTDGIYTIHENGRLLRNISFNYPRNESSLDYFDLESNVPDNSHDSVASLFQYLKAESSIAAYWKWFVILALLLALLEVIIQKFVA</sequence>
<keyword evidence="1" id="KW-1133">Transmembrane helix</keyword>
<dbReference type="NCBIfam" id="TIGR02226">
    <property type="entry name" value="two_anch"/>
    <property type="match status" value="1"/>
</dbReference>
<protein>
    <recommendedName>
        <fullName evidence="2">Aerotolerance regulator N-terminal domain-containing protein</fullName>
    </recommendedName>
</protein>
<dbReference type="InterPro" id="IPR024163">
    <property type="entry name" value="Aerotolerance_reg_N"/>
</dbReference>
<feature type="transmembrane region" description="Helical" evidence="1">
    <location>
        <begin position="66"/>
        <end position="84"/>
    </location>
</feature>
<dbReference type="InterPro" id="IPR011933">
    <property type="entry name" value="Double_TM_dom"/>
</dbReference>
<proteinExistence type="predicted"/>
<dbReference type="AlphaFoldDB" id="A0A964TA41"/>
<feature type="domain" description="Aerotolerance regulator N-terminal" evidence="2">
    <location>
        <begin position="11"/>
        <end position="86"/>
    </location>
</feature>
<name>A0A964TA41_9FLAO</name>
<evidence type="ECO:0000259" key="2">
    <source>
        <dbReference type="Pfam" id="PF07584"/>
    </source>
</evidence>
<dbReference type="PANTHER" id="PTHR37464">
    <property type="entry name" value="BLL2463 PROTEIN"/>
    <property type="match status" value="1"/>
</dbReference>
<dbReference type="EMBL" id="JAAABI010000001">
    <property type="protein sequence ID" value="NAY91055.1"/>
    <property type="molecule type" value="Genomic_DNA"/>
</dbReference>
<dbReference type="Pfam" id="PF07584">
    <property type="entry name" value="BatA"/>
    <property type="match status" value="1"/>
</dbReference>
<dbReference type="PANTHER" id="PTHR37464:SF1">
    <property type="entry name" value="BLL2463 PROTEIN"/>
    <property type="match status" value="1"/>
</dbReference>
<evidence type="ECO:0000313" key="4">
    <source>
        <dbReference type="Proteomes" id="UP000667650"/>
    </source>
</evidence>
<reference evidence="3" key="1">
    <citation type="submission" date="2020-01" db="EMBL/GenBank/DDBJ databases">
        <title>Muricauda ochracea sp. nov., isolated from a tidal flat of Garorim bay in Korea.</title>
        <authorList>
            <person name="Kim D."/>
            <person name="Yoo Y."/>
            <person name="Kim J.-J."/>
        </authorList>
    </citation>
    <scope>NUCLEOTIDE SEQUENCE</scope>
    <source>
        <strain evidence="3">JGD-17</strain>
    </source>
</reference>
<feature type="transmembrane region" description="Helical" evidence="1">
    <location>
        <begin position="18"/>
        <end position="36"/>
    </location>
</feature>
<dbReference type="Proteomes" id="UP000667650">
    <property type="component" value="Unassembled WGS sequence"/>
</dbReference>
<comment type="caution">
    <text evidence="3">The sequence shown here is derived from an EMBL/GenBank/DDBJ whole genome shotgun (WGS) entry which is preliminary data.</text>
</comment>